<dbReference type="GO" id="GO:0009424">
    <property type="term" value="C:bacterial-type flagellum hook"/>
    <property type="evidence" value="ECO:0007669"/>
    <property type="project" value="UniProtKB-UniRule"/>
</dbReference>
<dbReference type="GO" id="GO:0009421">
    <property type="term" value="C:bacterial-type flagellum filament cap"/>
    <property type="evidence" value="ECO:0007669"/>
    <property type="project" value="InterPro"/>
</dbReference>
<dbReference type="Proteomes" id="UP000001683">
    <property type="component" value="Chromosome"/>
</dbReference>
<feature type="coiled-coil region" evidence="5">
    <location>
        <begin position="428"/>
        <end position="455"/>
    </location>
</feature>
<evidence type="ECO:0000256" key="1">
    <source>
        <dbReference type="ARBA" id="ARBA00009764"/>
    </source>
</evidence>
<keyword evidence="9" id="KW-1185">Reference proteome</keyword>
<comment type="function">
    <text evidence="5">Required for morphogenesis and for the elongation of the flagellar filament by facilitating polymerization of the flagellin monomers at the tip of growing filament. Forms a capping structure, which prevents flagellin subunits (transported through the central channel of the flagellum) from leaking out without polymerization at the distal end.</text>
</comment>
<evidence type="ECO:0000313" key="8">
    <source>
        <dbReference type="EMBL" id="ACB85791.1"/>
    </source>
</evidence>
<evidence type="ECO:0000256" key="5">
    <source>
        <dbReference type="RuleBase" id="RU362066"/>
    </source>
</evidence>
<feature type="coiled-coil region" evidence="5">
    <location>
        <begin position="20"/>
        <end position="57"/>
    </location>
</feature>
<dbReference type="FunCoup" id="B2A819">
    <property type="interactions" value="43"/>
</dbReference>
<evidence type="ECO:0000256" key="2">
    <source>
        <dbReference type="ARBA" id="ARBA00011255"/>
    </source>
</evidence>
<dbReference type="PANTHER" id="PTHR30288">
    <property type="entry name" value="FLAGELLAR CAP/ASSEMBLY PROTEIN FLID"/>
    <property type="match status" value="1"/>
</dbReference>
<dbReference type="EMBL" id="CP001034">
    <property type="protein sequence ID" value="ACB85791.1"/>
    <property type="molecule type" value="Genomic_DNA"/>
</dbReference>
<feature type="domain" description="Flagellar hook-associated protein 2 C-terminal" evidence="7">
    <location>
        <begin position="231"/>
        <end position="469"/>
    </location>
</feature>
<keyword evidence="8" id="KW-0282">Flagellum</keyword>
<dbReference type="GO" id="GO:0071973">
    <property type="term" value="P:bacterial-type flagellum-dependent cell motility"/>
    <property type="evidence" value="ECO:0007669"/>
    <property type="project" value="TreeGrafter"/>
</dbReference>
<dbReference type="PANTHER" id="PTHR30288:SF0">
    <property type="entry name" value="FLAGELLAR HOOK-ASSOCIATED PROTEIN 2"/>
    <property type="match status" value="1"/>
</dbReference>
<dbReference type="KEGG" id="nth:Nther_2225"/>
<dbReference type="Pfam" id="PF07195">
    <property type="entry name" value="FliD_C"/>
    <property type="match status" value="1"/>
</dbReference>
<evidence type="ECO:0000313" key="9">
    <source>
        <dbReference type="Proteomes" id="UP000001683"/>
    </source>
</evidence>
<reference evidence="8 9" key="2">
    <citation type="journal article" date="2011" name="J. Bacteriol.">
        <title>Complete genome sequence of the anaerobic, halophilic alkalithermophile Natranaerobius thermophilus JW/NM-WN-LF.</title>
        <authorList>
            <person name="Zhao B."/>
            <person name="Mesbah N.M."/>
            <person name="Dalin E."/>
            <person name="Goodwin L."/>
            <person name="Nolan M."/>
            <person name="Pitluck S."/>
            <person name="Chertkov O."/>
            <person name="Brettin T.S."/>
            <person name="Han J."/>
            <person name="Larimer F.W."/>
            <person name="Land M.L."/>
            <person name="Hauser L."/>
            <person name="Kyrpides N."/>
            <person name="Wiegel J."/>
        </authorList>
    </citation>
    <scope>NUCLEOTIDE SEQUENCE [LARGE SCALE GENOMIC DNA]</scope>
    <source>
        <strain evidence="9">ATCC BAA-1301 / DSM 18059 / JW/NM-WN-LF</strain>
    </source>
</reference>
<feature type="domain" description="Flagellar hook-associated protein 2 N-terminal" evidence="6">
    <location>
        <begin position="8"/>
        <end position="103"/>
    </location>
</feature>
<dbReference type="InterPro" id="IPR003481">
    <property type="entry name" value="FliD_N"/>
</dbReference>
<dbReference type="Pfam" id="PF02465">
    <property type="entry name" value="FliD_N"/>
    <property type="match status" value="1"/>
</dbReference>
<evidence type="ECO:0000256" key="3">
    <source>
        <dbReference type="ARBA" id="ARBA00023054"/>
    </source>
</evidence>
<comment type="similarity">
    <text evidence="1 5">Belongs to the FliD family.</text>
</comment>
<reference evidence="8 9" key="1">
    <citation type="submission" date="2008-04" db="EMBL/GenBank/DDBJ databases">
        <title>Complete sequence of chromosome of Natranaerobius thermophilus JW/NM-WN-LF.</title>
        <authorList>
            <consortium name="US DOE Joint Genome Institute"/>
            <person name="Copeland A."/>
            <person name="Lucas S."/>
            <person name="Lapidus A."/>
            <person name="Glavina del Rio T."/>
            <person name="Dalin E."/>
            <person name="Tice H."/>
            <person name="Bruce D."/>
            <person name="Goodwin L."/>
            <person name="Pitluck S."/>
            <person name="Chertkov O."/>
            <person name="Brettin T."/>
            <person name="Detter J.C."/>
            <person name="Han C."/>
            <person name="Kuske C.R."/>
            <person name="Schmutz J."/>
            <person name="Larimer F."/>
            <person name="Land M."/>
            <person name="Hauser L."/>
            <person name="Kyrpides N."/>
            <person name="Lykidis A."/>
            <person name="Mesbah N.M."/>
            <person name="Wiegel J."/>
        </authorList>
    </citation>
    <scope>NUCLEOTIDE SEQUENCE [LARGE SCALE GENOMIC DNA]</scope>
    <source>
        <strain evidence="9">ATCC BAA-1301 / DSM 18059 / JW/NM-WN-LF</strain>
    </source>
</reference>
<sequence length="487" mass="55803">MRLGGISSGFDTHGLVERLMEIERQPIQRMEKEIEQLESTKEEWRELNKTLQSFMDELSSLQDKDLYFSMEAESSHEDISVTAERDVMARTYDLEVSQIARAHRISSGPIESIQDLDDVDEPLELEGDLELYLGDEEEPYTIEIESEDSLADIRDKINDGDLKETGDEELDNRELPLEAQIIGDRLVIEAEQTGESHSITKIGGSENVWGQDGLNLWNAEEDYFSNEIDKAQDAKFQINGLDFENESNTIDHIIDGVTIDIGAISADQELPVSSLISIELDDNKAEEEISEFVESYNEIFSKLQDKGRITLADDEIDRGPLQGDSLLRNLTRNFRTRVTDPINAEGLGLKNDRLVLSQFGIEIDRYGEMTFDKDRFKEAQDESVSQVYEAFGGEHGIGARLQNYLEGLSFSEGAREADMRETAIGNRKLTLDRQIDRNEDRMDQMERRLESREDHLWSQFSRMEQALNNVYSEGNWLQHQYMHMSSR</sequence>
<organism evidence="8 9">
    <name type="scientific">Natranaerobius thermophilus (strain ATCC BAA-1301 / DSM 18059 / JW/NM-WN-LF)</name>
    <dbReference type="NCBI Taxonomy" id="457570"/>
    <lineage>
        <taxon>Bacteria</taxon>
        <taxon>Bacillati</taxon>
        <taxon>Bacillota</taxon>
        <taxon>Clostridia</taxon>
        <taxon>Natranaerobiales</taxon>
        <taxon>Natranaerobiaceae</taxon>
        <taxon>Natranaerobius</taxon>
    </lineage>
</organism>
<keyword evidence="8" id="KW-0969">Cilium</keyword>
<name>B2A819_NATTJ</name>
<protein>
    <recommendedName>
        <fullName evidence="5">Flagellar hook-associated protein 2</fullName>
        <shortName evidence="5">HAP2</shortName>
    </recommendedName>
    <alternativeName>
        <fullName evidence="5">Flagellar cap protein</fullName>
    </alternativeName>
</protein>
<dbReference type="RefSeq" id="WP_012448643.1">
    <property type="nucleotide sequence ID" value="NC_010718.1"/>
</dbReference>
<dbReference type="HOGENOM" id="CLU_512704_0_0_9"/>
<keyword evidence="5" id="KW-0964">Secreted</keyword>
<dbReference type="InterPro" id="IPR010809">
    <property type="entry name" value="FliD_C"/>
</dbReference>
<dbReference type="eggNOG" id="COG1345">
    <property type="taxonomic scope" value="Bacteria"/>
</dbReference>
<dbReference type="GO" id="GO:0005576">
    <property type="term" value="C:extracellular region"/>
    <property type="evidence" value="ECO:0007669"/>
    <property type="project" value="UniProtKB-SubCell"/>
</dbReference>
<evidence type="ECO:0000259" key="7">
    <source>
        <dbReference type="Pfam" id="PF07195"/>
    </source>
</evidence>
<dbReference type="STRING" id="457570.Nther_2225"/>
<dbReference type="AlphaFoldDB" id="B2A819"/>
<dbReference type="GO" id="GO:0007155">
    <property type="term" value="P:cell adhesion"/>
    <property type="evidence" value="ECO:0007669"/>
    <property type="project" value="InterPro"/>
</dbReference>
<evidence type="ECO:0000256" key="4">
    <source>
        <dbReference type="ARBA" id="ARBA00023143"/>
    </source>
</evidence>
<gene>
    <name evidence="8" type="ordered locus">Nther_2225</name>
</gene>
<proteinExistence type="inferred from homology"/>
<comment type="subcellular location">
    <subcellularLocation>
        <location evidence="5">Secreted</location>
    </subcellularLocation>
    <subcellularLocation>
        <location evidence="5">Bacterial flagellum</location>
    </subcellularLocation>
</comment>
<dbReference type="OrthoDB" id="9776025at2"/>
<keyword evidence="3 5" id="KW-0175">Coiled coil</keyword>
<accession>B2A819</accession>
<keyword evidence="8" id="KW-0966">Cell projection</keyword>
<evidence type="ECO:0000259" key="6">
    <source>
        <dbReference type="Pfam" id="PF02465"/>
    </source>
</evidence>
<comment type="subunit">
    <text evidence="2 5">Homopentamer.</text>
</comment>
<dbReference type="InterPro" id="IPR040026">
    <property type="entry name" value="FliD"/>
</dbReference>
<keyword evidence="4 5" id="KW-0975">Bacterial flagellum</keyword>
<dbReference type="InParanoid" id="B2A819"/>